<feature type="region of interest" description="Disordered" evidence="1">
    <location>
        <begin position="51"/>
        <end position="83"/>
    </location>
</feature>
<keyword evidence="3" id="KW-1185">Reference proteome</keyword>
<evidence type="ECO:0000313" key="3">
    <source>
        <dbReference type="Proteomes" id="UP000315385"/>
    </source>
</evidence>
<dbReference type="AlphaFoldDB" id="A0A544QN97"/>
<dbReference type="Pfam" id="PF19128">
    <property type="entry name" value="DUF5811"/>
    <property type="match status" value="1"/>
</dbReference>
<accession>A0A544QN97</accession>
<reference evidence="2 3" key="1">
    <citation type="submission" date="2019-02" db="EMBL/GenBank/DDBJ databases">
        <title>Halonotius sp. a new haloqrchaeon isolated from saline water.</title>
        <authorList>
            <person name="Duran-Viseras A."/>
            <person name="Sanchez-Porro C."/>
            <person name="Ventosa A."/>
        </authorList>
    </citation>
    <scope>NUCLEOTIDE SEQUENCE [LARGE SCALE GENOMIC DNA]</scope>
    <source>
        <strain evidence="2 3">F9-27</strain>
    </source>
</reference>
<dbReference type="EMBL" id="SESI01000002">
    <property type="protein sequence ID" value="TQQ80378.1"/>
    <property type="molecule type" value="Genomic_DNA"/>
</dbReference>
<organism evidence="2 3">
    <name type="scientific">Halonotius roseus</name>
    <dbReference type="NCBI Taxonomy" id="2511997"/>
    <lineage>
        <taxon>Archaea</taxon>
        <taxon>Methanobacteriati</taxon>
        <taxon>Methanobacteriota</taxon>
        <taxon>Stenosarchaea group</taxon>
        <taxon>Halobacteria</taxon>
        <taxon>Halobacteriales</taxon>
        <taxon>Haloferacaceae</taxon>
        <taxon>Halonotius</taxon>
    </lineage>
</organism>
<dbReference type="RefSeq" id="WP_142443498.1">
    <property type="nucleotide sequence ID" value="NZ_SESI01000002.1"/>
</dbReference>
<dbReference type="InterPro" id="IPR043835">
    <property type="entry name" value="DUF5811"/>
</dbReference>
<protein>
    <submittedName>
        <fullName evidence="2">Uncharacterized protein</fullName>
    </submittedName>
</protein>
<sequence>MNGNYPGAGAGMGIDDQSTADVELSGGQRQALRHAVAAIVAETESYLPDGYHVGSELQDGGPAATVAVDPPAGHPVTAGYTPDLDELDDLEAGLDDETQREVAQGLAASAVLQVMDAVGDGITQTAR</sequence>
<evidence type="ECO:0000256" key="1">
    <source>
        <dbReference type="SAM" id="MobiDB-lite"/>
    </source>
</evidence>
<dbReference type="Proteomes" id="UP000315385">
    <property type="component" value="Unassembled WGS sequence"/>
</dbReference>
<comment type="caution">
    <text evidence="2">The sequence shown here is derived from an EMBL/GenBank/DDBJ whole genome shotgun (WGS) entry which is preliminary data.</text>
</comment>
<dbReference type="OrthoDB" id="201266at2157"/>
<evidence type="ECO:0000313" key="2">
    <source>
        <dbReference type="EMBL" id="TQQ80378.1"/>
    </source>
</evidence>
<gene>
    <name evidence="2" type="ORF">EWF95_07765</name>
</gene>
<proteinExistence type="predicted"/>
<name>A0A544QN97_9EURY</name>